<organism evidence="8 9">
    <name type="scientific">Alternaria dauci</name>
    <dbReference type="NCBI Taxonomy" id="48095"/>
    <lineage>
        <taxon>Eukaryota</taxon>
        <taxon>Fungi</taxon>
        <taxon>Dikarya</taxon>
        <taxon>Ascomycota</taxon>
        <taxon>Pezizomycotina</taxon>
        <taxon>Dothideomycetes</taxon>
        <taxon>Pleosporomycetidae</taxon>
        <taxon>Pleosporales</taxon>
        <taxon>Pleosporineae</taxon>
        <taxon>Pleosporaceae</taxon>
        <taxon>Alternaria</taxon>
        <taxon>Alternaria sect. Porri</taxon>
    </lineage>
</organism>
<keyword evidence="3" id="KW-0862">Zinc</keyword>
<dbReference type="Proteomes" id="UP001578633">
    <property type="component" value="Chromosome 6"/>
</dbReference>
<comment type="caution">
    <text evidence="8">The sequence shown here is derived from an EMBL/GenBank/DDBJ whole genome shotgun (WGS) entry which is preliminary data.</text>
</comment>
<feature type="domain" description="GRF-type" evidence="7">
    <location>
        <begin position="26"/>
        <end position="70"/>
    </location>
</feature>
<keyword evidence="9" id="KW-1185">Reference proteome</keyword>
<sequence length="341" mass="37967">MSAFRGGRTGGGGPPKGQFLNGVWHCDCNPRLPAVHFQTKKEGANKGKWFRTCQKPKEEQCKFFLWDYDAQPREKNALARNSRTELEPAKPAPTTPATPSRRPLSPPLYTIKSKSSASSRKRSRPIEDVLNDEYGLGQVDDDDLNEAMVAAETPSKAGRTTDFITPALKRQKLPWQMESGDSQRKNGLQTPRTERKTLADNPFVSKHSTSGSALFTPATDAKAEGSQQVATPSSSFETPTLGRFKNTVDEDIAKDVFNLLKNGNVTLPEDTEKELRTLLVRHSKNAEGYKRGRDLMRSTVKAKEAKITELTHRINTLAAELEAEQATVKYLQWEAQHESDP</sequence>
<proteinExistence type="predicted"/>
<evidence type="ECO:0000256" key="6">
    <source>
        <dbReference type="SAM" id="MobiDB-lite"/>
    </source>
</evidence>
<dbReference type="InterPro" id="IPR010666">
    <property type="entry name" value="Znf_GRF"/>
</dbReference>
<protein>
    <recommendedName>
        <fullName evidence="7">GRF-type domain-containing protein</fullName>
    </recommendedName>
</protein>
<keyword evidence="1" id="KW-0479">Metal-binding</keyword>
<evidence type="ECO:0000259" key="7">
    <source>
        <dbReference type="PROSITE" id="PS51999"/>
    </source>
</evidence>
<dbReference type="RefSeq" id="XP_069305213.1">
    <property type="nucleotide sequence ID" value="XM_069453330.1"/>
</dbReference>
<evidence type="ECO:0000313" key="8">
    <source>
        <dbReference type="EMBL" id="KAL1794629.1"/>
    </source>
</evidence>
<dbReference type="PROSITE" id="PS51999">
    <property type="entry name" value="ZF_GRF"/>
    <property type="match status" value="1"/>
</dbReference>
<dbReference type="GeneID" id="96086767"/>
<evidence type="ECO:0000256" key="5">
    <source>
        <dbReference type="SAM" id="Coils"/>
    </source>
</evidence>
<reference evidence="8 9" key="1">
    <citation type="submission" date="2024-09" db="EMBL/GenBank/DDBJ databases">
        <title>T2T genomes of carrot and Alternaria dauci and their utility for understanding host-pathogen interaction during carrot leaf blight disease.</title>
        <authorList>
            <person name="Liu W."/>
            <person name="Xu S."/>
            <person name="Ou C."/>
            <person name="Liu X."/>
            <person name="Zhuang F."/>
            <person name="Deng X.W."/>
        </authorList>
    </citation>
    <scope>NUCLEOTIDE SEQUENCE [LARGE SCALE GENOMIC DNA]</scope>
    <source>
        <strain evidence="8 9">A2016</strain>
    </source>
</reference>
<feature type="region of interest" description="Disordered" evidence="6">
    <location>
        <begin position="79"/>
        <end position="139"/>
    </location>
</feature>
<keyword evidence="2 4" id="KW-0863">Zinc-finger</keyword>
<evidence type="ECO:0000256" key="2">
    <source>
        <dbReference type="ARBA" id="ARBA00022771"/>
    </source>
</evidence>
<keyword evidence="5" id="KW-0175">Coiled coil</keyword>
<name>A0ABR3UG59_9PLEO</name>
<dbReference type="EMBL" id="JBHGVX010000006">
    <property type="protein sequence ID" value="KAL1794629.1"/>
    <property type="molecule type" value="Genomic_DNA"/>
</dbReference>
<evidence type="ECO:0000256" key="1">
    <source>
        <dbReference type="ARBA" id="ARBA00022723"/>
    </source>
</evidence>
<evidence type="ECO:0000256" key="3">
    <source>
        <dbReference type="ARBA" id="ARBA00022833"/>
    </source>
</evidence>
<evidence type="ECO:0000313" key="9">
    <source>
        <dbReference type="Proteomes" id="UP001578633"/>
    </source>
</evidence>
<feature type="coiled-coil region" evidence="5">
    <location>
        <begin position="300"/>
        <end position="327"/>
    </location>
</feature>
<gene>
    <name evidence="8" type="ORF">ACET3X_006445</name>
</gene>
<evidence type="ECO:0000256" key="4">
    <source>
        <dbReference type="PROSITE-ProRule" id="PRU01343"/>
    </source>
</evidence>
<feature type="region of interest" description="Disordered" evidence="6">
    <location>
        <begin position="170"/>
        <end position="211"/>
    </location>
</feature>
<feature type="compositionally biased region" description="Basic and acidic residues" evidence="6">
    <location>
        <begin position="79"/>
        <end position="88"/>
    </location>
</feature>
<accession>A0ABR3UG59</accession>